<evidence type="ECO:0000256" key="1">
    <source>
        <dbReference type="ARBA" id="ARBA00009156"/>
    </source>
</evidence>
<dbReference type="InterPro" id="IPR000577">
    <property type="entry name" value="Carb_kinase_FGGY"/>
</dbReference>
<keyword evidence="3 6" id="KW-0418">Kinase</keyword>
<comment type="similarity">
    <text evidence="1">Belongs to the FGGY kinase family.</text>
</comment>
<dbReference type="SUPFAM" id="SSF53067">
    <property type="entry name" value="Actin-like ATPase domain"/>
    <property type="match status" value="2"/>
</dbReference>
<evidence type="ECO:0000256" key="2">
    <source>
        <dbReference type="ARBA" id="ARBA00022679"/>
    </source>
</evidence>
<dbReference type="Gene3D" id="3.30.420.40">
    <property type="match status" value="2"/>
</dbReference>
<dbReference type="Pfam" id="PF02782">
    <property type="entry name" value="FGGY_C"/>
    <property type="match status" value="1"/>
</dbReference>
<accession>A0A6N2YF43</accession>
<reference evidence="6" key="1">
    <citation type="submission" date="2019-11" db="EMBL/GenBank/DDBJ databases">
        <authorList>
            <person name="Feng L."/>
        </authorList>
    </citation>
    <scope>NUCLEOTIDE SEQUENCE</scope>
    <source>
        <strain evidence="6">IbartlettiiLFYP30</strain>
    </source>
</reference>
<dbReference type="EMBL" id="CACRUE010000005">
    <property type="protein sequence ID" value="VYT65455.1"/>
    <property type="molecule type" value="Genomic_DNA"/>
</dbReference>
<dbReference type="PANTHER" id="PTHR43095:SF2">
    <property type="entry name" value="GLUCONOKINASE"/>
    <property type="match status" value="1"/>
</dbReference>
<dbReference type="InterPro" id="IPR050406">
    <property type="entry name" value="FGGY_Carb_Kinase"/>
</dbReference>
<dbReference type="InterPro" id="IPR018484">
    <property type="entry name" value="FGGY_N"/>
</dbReference>
<evidence type="ECO:0000259" key="5">
    <source>
        <dbReference type="Pfam" id="PF02782"/>
    </source>
</evidence>
<dbReference type="PANTHER" id="PTHR43095">
    <property type="entry name" value="SUGAR KINASE"/>
    <property type="match status" value="1"/>
</dbReference>
<dbReference type="RefSeq" id="WP_024037815.1">
    <property type="nucleotide sequence ID" value="NZ_CACRUE010000005.1"/>
</dbReference>
<dbReference type="InterPro" id="IPR043129">
    <property type="entry name" value="ATPase_NBD"/>
</dbReference>
<keyword evidence="2 6" id="KW-0808">Transferase</keyword>
<dbReference type="InterPro" id="IPR018485">
    <property type="entry name" value="FGGY_C"/>
</dbReference>
<name>A0A6N2YF43_9FIRM</name>
<protein>
    <submittedName>
        <fullName evidence="6">Xylulose kinase</fullName>
        <ecNumber evidence="6">2.7.1.17</ecNumber>
    </submittedName>
</protein>
<dbReference type="CDD" id="cd00366">
    <property type="entry name" value="ASKHA_NBD_FGGY"/>
    <property type="match status" value="1"/>
</dbReference>
<sequence length="512" mass="56915">MAKYYIGFDCGTQSAKTALYRDDMVCMAKTQIATNLKCPKSEWLEMDVDDYLKGVIEGIKYCIKTSGINPNDIRAICGDGVICGIVGVDKDLNPITPYINYLDSRTKEDAKWLNENVEDIWASESGNAYVDSFYPPLFARWFLKNVEGFKENGAKLLNNGPYVLAKLAGLKADDAFIDWATISGWALGYDVINKKWSERQMELLEIPMNMLPKIVKPWDIVGKLCDEMAEKLGIPSGIPIVAGAGDTMQSNIACGIMEPNMASDVAGTCAMFTVTTDGINEKLSTKDSGLIFCSGTLPDTYFYWGYIRTGGLSLRWFRDNVCDKVDDSKYYDELQERAQKVKPGCDGVLFLPYLQGGSVGIENASGAFLNLTTNTDQGIMWRAVLEAIGYDYIYVADMYRAAGCNLDKIIVTEGGSKSSLWNQIKADMLGSEVVTLQNVEGAVLSDAILAAYAVGDIDDLKKALLDVVKVKRVYTPNEENTKFYRKMFGIQQQIIRNDMKSVFTQLERMRNL</sequence>
<organism evidence="6">
    <name type="scientific">Intestinibacter bartlettii</name>
    <dbReference type="NCBI Taxonomy" id="261299"/>
    <lineage>
        <taxon>Bacteria</taxon>
        <taxon>Bacillati</taxon>
        <taxon>Bacillota</taxon>
        <taxon>Clostridia</taxon>
        <taxon>Peptostreptococcales</taxon>
        <taxon>Peptostreptococcaceae</taxon>
        <taxon>Intestinibacter</taxon>
    </lineage>
</organism>
<proteinExistence type="inferred from homology"/>
<evidence type="ECO:0000256" key="3">
    <source>
        <dbReference type="ARBA" id="ARBA00022777"/>
    </source>
</evidence>
<dbReference type="PIRSF" id="PIRSF000538">
    <property type="entry name" value="GlpK"/>
    <property type="match status" value="1"/>
</dbReference>
<gene>
    <name evidence="6" type="primary">xylB</name>
    <name evidence="6" type="ORF">IBLFYP30_00832</name>
</gene>
<dbReference type="EC" id="2.7.1.17" evidence="6"/>
<evidence type="ECO:0000313" key="6">
    <source>
        <dbReference type="EMBL" id="VYT65455.1"/>
    </source>
</evidence>
<evidence type="ECO:0000259" key="4">
    <source>
        <dbReference type="Pfam" id="PF00370"/>
    </source>
</evidence>
<dbReference type="Pfam" id="PF00370">
    <property type="entry name" value="FGGY_N"/>
    <property type="match status" value="1"/>
</dbReference>
<dbReference type="AlphaFoldDB" id="A0A6N2YF43"/>
<feature type="domain" description="Carbohydrate kinase FGGY N-terminal" evidence="4">
    <location>
        <begin position="4"/>
        <end position="252"/>
    </location>
</feature>
<feature type="domain" description="Carbohydrate kinase FGGY C-terminal" evidence="5">
    <location>
        <begin position="289"/>
        <end position="453"/>
    </location>
</feature>
<dbReference type="GO" id="GO:0004856">
    <property type="term" value="F:D-xylulokinase activity"/>
    <property type="evidence" value="ECO:0007669"/>
    <property type="project" value="UniProtKB-EC"/>
</dbReference>